<evidence type="ECO:0000256" key="2">
    <source>
        <dbReference type="ARBA" id="ARBA00006671"/>
    </source>
</evidence>
<keyword evidence="3 5" id="KW-0732">Signal</keyword>
<sequence length="174" mass="17158">MQKSILKALLTIATLAPLASFAADGTITFSGSITAQTCTINGGTPNLAVTLPKISATALAVAGAKAGATPFTIALTGCTPASGNVRAFFEVGANVDTATGRLKNTGTATNVQIGLTNVDGSNIAVGAASGAQGTTYVPISSGNANLTYMAQYVATGAATSGTVTTSVTYTIEFQ</sequence>
<dbReference type="EMBL" id="JAQQFR010000006">
    <property type="protein sequence ID" value="MFL9878968.1"/>
    <property type="molecule type" value="Genomic_DNA"/>
</dbReference>
<dbReference type="InterPro" id="IPR039458">
    <property type="entry name" value="FimA-like"/>
</dbReference>
<dbReference type="Gene3D" id="2.60.40.1090">
    <property type="entry name" value="Fimbrial-type adhesion domain"/>
    <property type="match status" value="1"/>
</dbReference>
<dbReference type="RefSeq" id="WP_408167955.1">
    <property type="nucleotide sequence ID" value="NZ_JAQQFR010000006.1"/>
</dbReference>
<dbReference type="SUPFAM" id="SSF49401">
    <property type="entry name" value="Bacterial adhesins"/>
    <property type="match status" value="1"/>
</dbReference>
<evidence type="ECO:0000256" key="5">
    <source>
        <dbReference type="SAM" id="SignalP"/>
    </source>
</evidence>
<proteinExistence type="inferred from homology"/>
<dbReference type="PANTHER" id="PTHR33420">
    <property type="entry name" value="FIMBRIAL SUBUNIT ELFA-RELATED"/>
    <property type="match status" value="1"/>
</dbReference>
<gene>
    <name evidence="6" type="ORF">PQR63_11275</name>
</gene>
<evidence type="ECO:0000256" key="4">
    <source>
        <dbReference type="ARBA" id="ARBA00023263"/>
    </source>
</evidence>
<dbReference type="InterPro" id="IPR036937">
    <property type="entry name" value="Adhesion_dom_fimbrial_sf"/>
</dbReference>
<keyword evidence="7" id="KW-1185">Reference proteome</keyword>
<dbReference type="Pfam" id="PF16970">
    <property type="entry name" value="FimA"/>
    <property type="match status" value="1"/>
</dbReference>
<organism evidence="6 7">
    <name type="scientific">Herbaspirillum rhizosphaerae</name>
    <dbReference type="NCBI Taxonomy" id="346179"/>
    <lineage>
        <taxon>Bacteria</taxon>
        <taxon>Pseudomonadati</taxon>
        <taxon>Pseudomonadota</taxon>
        <taxon>Betaproteobacteria</taxon>
        <taxon>Burkholderiales</taxon>
        <taxon>Oxalobacteraceae</taxon>
        <taxon>Herbaspirillum</taxon>
    </lineage>
</organism>
<evidence type="ECO:0000313" key="7">
    <source>
        <dbReference type="Proteomes" id="UP001629214"/>
    </source>
</evidence>
<reference evidence="6 7" key="1">
    <citation type="journal article" date="2024" name="Chem. Sci.">
        <title>Discovery of megapolipeptins by genome mining of a Burkholderiales bacteria collection.</title>
        <authorList>
            <person name="Paulo B.S."/>
            <person name="Recchia M.J.J."/>
            <person name="Lee S."/>
            <person name="Fergusson C.H."/>
            <person name="Romanowski S.B."/>
            <person name="Hernandez A."/>
            <person name="Krull N."/>
            <person name="Liu D.Y."/>
            <person name="Cavanagh H."/>
            <person name="Bos A."/>
            <person name="Gray C.A."/>
            <person name="Murphy B.T."/>
            <person name="Linington R.G."/>
            <person name="Eustaquio A.S."/>
        </authorList>
    </citation>
    <scope>NUCLEOTIDE SEQUENCE [LARGE SCALE GENOMIC DNA]</scope>
    <source>
        <strain evidence="6 7">RL21-008-BIB-B</strain>
    </source>
</reference>
<feature type="signal peptide" evidence="5">
    <location>
        <begin position="1"/>
        <end position="22"/>
    </location>
</feature>
<accession>A0ABW8Z9J6</accession>
<dbReference type="InterPro" id="IPR050263">
    <property type="entry name" value="Bact_Fimbrial_Adh_Pro"/>
</dbReference>
<feature type="chain" id="PRO_5046599356" evidence="5">
    <location>
        <begin position="23"/>
        <end position="174"/>
    </location>
</feature>
<comment type="similarity">
    <text evidence="2">Belongs to the fimbrial protein family.</text>
</comment>
<name>A0ABW8Z9J6_9BURK</name>
<evidence type="ECO:0000313" key="6">
    <source>
        <dbReference type="EMBL" id="MFL9878968.1"/>
    </source>
</evidence>
<keyword evidence="4" id="KW-0281">Fimbrium</keyword>
<dbReference type="InterPro" id="IPR008966">
    <property type="entry name" value="Adhesion_dom_sf"/>
</dbReference>
<dbReference type="PANTHER" id="PTHR33420:SF3">
    <property type="entry name" value="FIMBRIAL SUBUNIT ELFA"/>
    <property type="match status" value="1"/>
</dbReference>
<comment type="subcellular location">
    <subcellularLocation>
        <location evidence="1">Fimbrium</location>
    </subcellularLocation>
</comment>
<comment type="caution">
    <text evidence="6">The sequence shown here is derived from an EMBL/GenBank/DDBJ whole genome shotgun (WGS) entry which is preliminary data.</text>
</comment>
<evidence type="ECO:0000256" key="3">
    <source>
        <dbReference type="ARBA" id="ARBA00022729"/>
    </source>
</evidence>
<protein>
    <submittedName>
        <fullName evidence="6">Fimbrial protein</fullName>
    </submittedName>
</protein>
<evidence type="ECO:0000256" key="1">
    <source>
        <dbReference type="ARBA" id="ARBA00004561"/>
    </source>
</evidence>
<dbReference type="Proteomes" id="UP001629214">
    <property type="component" value="Unassembled WGS sequence"/>
</dbReference>